<evidence type="ECO:0000256" key="9">
    <source>
        <dbReference type="ARBA" id="ARBA00031076"/>
    </source>
</evidence>
<evidence type="ECO:0000256" key="8">
    <source>
        <dbReference type="ARBA" id="ARBA00029618"/>
    </source>
</evidence>
<comment type="catalytic activity">
    <reaction evidence="6">
        <text>Hydrolysis of (1-&gt;6)-alpha-D-glucosidic linkages in pullulan, amylopectin and glycogen, and in the alpha- and beta-limit dextrins of amylopectin and glycogen.</text>
        <dbReference type="EC" id="3.2.1.41"/>
    </reaction>
</comment>
<dbReference type="InterPro" id="IPR013784">
    <property type="entry name" value="Carb-bd-like_fold"/>
</dbReference>
<dbReference type="CDD" id="cd10315">
    <property type="entry name" value="CBM41_pullulanase"/>
    <property type="match status" value="2"/>
</dbReference>
<evidence type="ECO:0000313" key="13">
    <source>
        <dbReference type="Proteomes" id="UP001284771"/>
    </source>
</evidence>
<dbReference type="Gene3D" id="3.20.20.80">
    <property type="entry name" value="Glycosidases"/>
    <property type="match status" value="1"/>
</dbReference>
<dbReference type="PANTHER" id="PTHR43002">
    <property type="entry name" value="GLYCOGEN DEBRANCHING ENZYME"/>
    <property type="match status" value="1"/>
</dbReference>
<accession>A0ABU4J5S6</accession>
<dbReference type="InterPro" id="IPR013780">
    <property type="entry name" value="Glyco_hydro_b"/>
</dbReference>
<keyword evidence="4" id="KW-0106">Calcium</keyword>
<gene>
    <name evidence="12" type="primary">pulA</name>
    <name evidence="12" type="ORF">RIB56_09340</name>
</gene>
<feature type="chain" id="PRO_5046236425" description="pullulanase" evidence="10">
    <location>
        <begin position="30"/>
        <end position="963"/>
    </location>
</feature>
<dbReference type="RefSeq" id="WP_318757610.1">
    <property type="nucleotide sequence ID" value="NZ_JAWUZT010000023.1"/>
</dbReference>
<dbReference type="Pfam" id="PF03714">
    <property type="entry name" value="PUD"/>
    <property type="match status" value="2"/>
</dbReference>
<evidence type="ECO:0000259" key="11">
    <source>
        <dbReference type="SMART" id="SM00642"/>
    </source>
</evidence>
<evidence type="ECO:0000256" key="6">
    <source>
        <dbReference type="ARBA" id="ARBA00023965"/>
    </source>
</evidence>
<comment type="caution">
    <text evidence="12">The sequence shown here is derived from an EMBL/GenBank/DDBJ whole genome shotgun (WGS) entry which is preliminary data.</text>
</comment>
<name>A0ABU4J5S6_9BACI</name>
<dbReference type="Proteomes" id="UP001284771">
    <property type="component" value="Unassembled WGS sequence"/>
</dbReference>
<evidence type="ECO:0000313" key="12">
    <source>
        <dbReference type="EMBL" id="MDW8516335.1"/>
    </source>
</evidence>
<feature type="signal peptide" evidence="10">
    <location>
        <begin position="1"/>
        <end position="29"/>
    </location>
</feature>
<feature type="domain" description="Glycosyl hydrolase family 13 catalytic" evidence="11">
    <location>
        <begin position="497"/>
        <end position="863"/>
    </location>
</feature>
<keyword evidence="5 12" id="KW-0326">Glycosidase</keyword>
<evidence type="ECO:0000256" key="5">
    <source>
        <dbReference type="ARBA" id="ARBA00023295"/>
    </source>
</evidence>
<dbReference type="Gene3D" id="2.60.40.2320">
    <property type="match status" value="1"/>
</dbReference>
<dbReference type="InterPro" id="IPR013783">
    <property type="entry name" value="Ig-like_fold"/>
</dbReference>
<reference evidence="13" key="1">
    <citation type="submission" date="2023-07" db="EMBL/GenBank/DDBJ databases">
        <title>Draft genomic sequences of Priestia flexa CCM isolated from the soil of an abandoned mine contaminated by free cyanide in the high Andean zone of Tacna, Peru.</title>
        <authorList>
            <person name="Caceda Quiroz C.J."/>
            <person name="Maraza Chooque G.J."/>
            <person name="Fora Quispe G.L."/>
            <person name="Carpio Mamani M."/>
        </authorList>
    </citation>
    <scope>NUCLEOTIDE SEQUENCE [LARGE SCALE GENOMIC DNA]</scope>
    <source>
        <strain evidence="13">CCM</strain>
    </source>
</reference>
<dbReference type="InterPro" id="IPR024561">
    <property type="entry name" value="Pullul_strch_C"/>
</dbReference>
<evidence type="ECO:0000256" key="7">
    <source>
        <dbReference type="ARBA" id="ARBA00024062"/>
    </source>
</evidence>
<evidence type="ECO:0000256" key="4">
    <source>
        <dbReference type="ARBA" id="ARBA00022837"/>
    </source>
</evidence>
<evidence type="ECO:0000256" key="1">
    <source>
        <dbReference type="ARBA" id="ARBA00008061"/>
    </source>
</evidence>
<dbReference type="Gene3D" id="2.60.40.10">
    <property type="entry name" value="Immunoglobulins"/>
    <property type="match status" value="1"/>
</dbReference>
<comment type="similarity">
    <text evidence="1">Belongs to the glycosyl hydrolase 13 family.</text>
</comment>
<dbReference type="InterPro" id="IPR014756">
    <property type="entry name" value="Ig_E-set"/>
</dbReference>
<evidence type="ECO:0000256" key="2">
    <source>
        <dbReference type="ARBA" id="ARBA00022729"/>
    </source>
</evidence>
<dbReference type="GO" id="GO:0051060">
    <property type="term" value="F:pullulanase activity"/>
    <property type="evidence" value="ECO:0007669"/>
    <property type="project" value="UniProtKB-EC"/>
</dbReference>
<evidence type="ECO:0000256" key="3">
    <source>
        <dbReference type="ARBA" id="ARBA00022801"/>
    </source>
</evidence>
<dbReference type="InterPro" id="IPR004193">
    <property type="entry name" value="Glyco_hydro_13_N"/>
</dbReference>
<keyword evidence="3 12" id="KW-0378">Hydrolase</keyword>
<dbReference type="InterPro" id="IPR006047">
    <property type="entry name" value="GH13_cat_dom"/>
</dbReference>
<organism evidence="12 13">
    <name type="scientific">Priestia flexa</name>
    <dbReference type="NCBI Taxonomy" id="86664"/>
    <lineage>
        <taxon>Bacteria</taxon>
        <taxon>Bacillati</taxon>
        <taxon>Bacillota</taxon>
        <taxon>Bacilli</taxon>
        <taxon>Bacillales</taxon>
        <taxon>Bacillaceae</taxon>
        <taxon>Priestia</taxon>
    </lineage>
</organism>
<dbReference type="EC" id="3.2.1.41" evidence="7"/>
<dbReference type="InterPro" id="IPR005323">
    <property type="entry name" value="CBM41_pullulanase"/>
</dbReference>
<sequence>MKINRWFVVLIVFAMFASAFSSFPMQTFANTGKVIIHYQEAPNNTKDWNLWIWPEGGEGKAYDFTGEDAFGKVAEIEIPTNTKKVGFIVRTDTWEKDGEDRWVDIQNGEGEVWIKSGDNTVYNEPPDGEYRDLPSYENVKVTIHYARYDKNYKDWDLWVWPDGKSGQAVQFKDEDDFGKVATFELNDPQGIQKVGFIARQSINGNEWGNKELDNRYITKFKEDGSAEIWIAQGIERVFYDPSQIDLNPKIVGATIDKMNEITLQTNVPFAIEEADNSGITLEGVEIKEVIPLNKEEKTTNKVRVVTKNNLDLTKAYKISKSLFGSATVEIGAAVRSKEFDDMFYYDGNDLGNTYKKDKTSFRLWAPTATEAKLVSYKKWDSTSGTEIPLKKAERGTWTTQLKGNQDGLIYTYKVKIGDKWNEAVDPYARAVTVNGDKGVVVDLKTTNPEKWLAKKPFLKNREDAIIYELHVRDLSIDPNSGIKNKGKFLGVTEEGTRGPGGVKTGLDHIKDLGVTHVQFIPIYDYRTVDETKLNEPQYNWGYDPKNYNVPEGSYSTNPYEPKVRIKEMKQMVQSLHKNNLRVIMDVVYNHMYAVSESNFNELVPGYYFRYNEDGTLANGTGVGNDTASERKMMRKFIVDSVKYWATEYNLDGFRFDLMGIHDVETMKEVRDALNKIDPSIIVLGEGWDLNTPLPADQKANQKNANKMPGVAHFNDVIRDGLKGSVFYDEDSGFVNGKQGMEDTMKKSIAGGLQYDSSTSTYQDPEQVVTYVEAHDNHTLWDKLLLTNPNATELERKQMHKLASSMVLTSQGVSFIHAGQEFMRTKGGDHNSYKSPDSVNQLDWERRLAFNQEVEYMKGLIEIRKKYPVFRMTTASEIRQNLSFLNAPKNVVAYTLEGKNKNQLTIIHNANSNEIKMKVSSKGNLSLLVDGKKAGTKSIKKIKSDNVTVPAFSTFILEGNTFRK</sequence>
<dbReference type="CDD" id="cd11341">
    <property type="entry name" value="AmyAc_Pullulanase_LD-like"/>
    <property type="match status" value="1"/>
</dbReference>
<keyword evidence="2 10" id="KW-0732">Signal</keyword>
<dbReference type="InterPro" id="IPR017853">
    <property type="entry name" value="GH"/>
</dbReference>
<dbReference type="Gene3D" id="2.60.40.1180">
    <property type="entry name" value="Golgi alpha-mannosidase II"/>
    <property type="match status" value="1"/>
</dbReference>
<dbReference type="Gene3D" id="2.60.40.1110">
    <property type="match status" value="2"/>
</dbReference>
<dbReference type="SUPFAM" id="SSF49452">
    <property type="entry name" value="Starch-binding domain-like"/>
    <property type="match status" value="2"/>
</dbReference>
<dbReference type="SUPFAM" id="SSF51445">
    <property type="entry name" value="(Trans)glycosidases"/>
    <property type="match status" value="1"/>
</dbReference>
<dbReference type="Pfam" id="PF11852">
    <property type="entry name" value="Pullul_strch_C"/>
    <property type="match status" value="1"/>
</dbReference>
<dbReference type="SUPFAM" id="SSF81296">
    <property type="entry name" value="E set domains"/>
    <property type="match status" value="1"/>
</dbReference>
<dbReference type="InterPro" id="IPR011840">
    <property type="entry name" value="PulA_typeI"/>
</dbReference>
<dbReference type="SMART" id="SM00642">
    <property type="entry name" value="Aamy"/>
    <property type="match status" value="1"/>
</dbReference>
<dbReference type="Pfam" id="PF02922">
    <property type="entry name" value="CBM_48"/>
    <property type="match status" value="1"/>
</dbReference>
<dbReference type="NCBIfam" id="TIGR02104">
    <property type="entry name" value="pulA_typeI"/>
    <property type="match status" value="1"/>
</dbReference>
<protein>
    <recommendedName>
        <fullName evidence="7">pullulanase</fullName>
        <ecNumber evidence="7">3.2.1.41</ecNumber>
    </recommendedName>
    <alternativeName>
        <fullName evidence="8">Alpha-dextrin endo-1,6-alpha-glucosidase</fullName>
    </alternativeName>
    <alternativeName>
        <fullName evidence="9">Pullulan 6-glucanohydrolase</fullName>
    </alternativeName>
</protein>
<dbReference type="CDD" id="cd02860">
    <property type="entry name" value="E_set_Pullulanase"/>
    <property type="match status" value="1"/>
</dbReference>
<dbReference type="EMBL" id="JAWUZT010000023">
    <property type="protein sequence ID" value="MDW8516335.1"/>
    <property type="molecule type" value="Genomic_DNA"/>
</dbReference>
<proteinExistence type="inferred from homology"/>
<evidence type="ECO:0000256" key="10">
    <source>
        <dbReference type="SAM" id="SignalP"/>
    </source>
</evidence>
<dbReference type="Pfam" id="PF00128">
    <property type="entry name" value="Alpha-amylase"/>
    <property type="match status" value="1"/>
</dbReference>
<keyword evidence="13" id="KW-1185">Reference proteome</keyword>